<proteinExistence type="predicted"/>
<dbReference type="AlphaFoldDB" id="A0A443KCN0"/>
<evidence type="ECO:0000313" key="3">
    <source>
        <dbReference type="Proteomes" id="UP000284451"/>
    </source>
</evidence>
<dbReference type="InterPro" id="IPR014117">
    <property type="entry name" value="TraC-F-type"/>
</dbReference>
<accession>A0A443KCN0</accession>
<organism evidence="2 3">
    <name type="scientific">Paenirhodobacter populi</name>
    <dbReference type="NCBI Taxonomy" id="2306993"/>
    <lineage>
        <taxon>Bacteria</taxon>
        <taxon>Pseudomonadati</taxon>
        <taxon>Pseudomonadota</taxon>
        <taxon>Alphaproteobacteria</taxon>
        <taxon>Rhodobacterales</taxon>
        <taxon>Rhodobacter group</taxon>
        <taxon>Paenirhodobacter</taxon>
    </lineage>
</organism>
<dbReference type="RefSeq" id="WP_128232754.1">
    <property type="nucleotide sequence ID" value="NZ_SAUY01000015.1"/>
</dbReference>
<dbReference type="Pfam" id="PF19044">
    <property type="entry name" value="P-loop_TraG"/>
    <property type="match status" value="1"/>
</dbReference>
<dbReference type="InterPro" id="IPR053155">
    <property type="entry name" value="F-pilin_assembly_TraC"/>
</dbReference>
<dbReference type="InterPro" id="IPR027417">
    <property type="entry name" value="P-loop_NTPase"/>
</dbReference>
<name>A0A443KCN0_9RHOB</name>
<comment type="caution">
    <text evidence="2">The sequence shown here is derived from an EMBL/GenBank/DDBJ whole genome shotgun (WGS) entry which is preliminary data.</text>
</comment>
<dbReference type="Proteomes" id="UP000284451">
    <property type="component" value="Unassembled WGS sequence"/>
</dbReference>
<dbReference type="InterPro" id="IPR043964">
    <property type="entry name" value="P-loop_TraG"/>
</dbReference>
<dbReference type="PANTHER" id="PTHR38467:SF1">
    <property type="entry name" value="CONJUGATIVE TRANSFER: ASSEMBLY"/>
    <property type="match status" value="1"/>
</dbReference>
<evidence type="ECO:0000313" key="2">
    <source>
        <dbReference type="EMBL" id="RWR30548.1"/>
    </source>
</evidence>
<sequence length="814" mass="91163">MFDYRHYMRAPDLLPWLAYDEDTSLFLLDGNYLGFAFTAMPLSGYDGTMQRRFASLLNAEFPKGTYLMFNLMVFDDVSEHLFNFKQARAGGSMSDPLLQTATSNTIEFIKNGAAGRGAPVSFRNSTLMISMKLGIEDMIPNEDEVLQASRLRRDLLQSLTAIGFSDIRPVNDTELLYNLSIILNRDPLAAWRYGRAPVDESRFIREQVLDYDTSIGIGEKVVRIGSSYVTSLSAKRLPQQSYFGKAERYSVDPLSGDRGIPCAHMITATIKYEDITEMRPKIETRRTYNGKYANGPFGNLLPEYGRRYADLNQVSELMTAGEQLHRFSLNIMLFSDDEEAAYRNATGVRTYLNELGFSIMEDAGIAFHAIRSNLPMGIEKEDEKNLSRLKMMNTSAMVTLIPAFYEWRGTQTPLISLVGRGGQVMGFSPFDSGTNYNLTISAESGAGKSFFTNELISALLGTGGKVWVIDVGRSYMKLCETLKGQFLCFDRDSTICLNPFTTIQTDADFEEVQDILMSMLGAMARPQGGLDDFQSALLQTILIEQFKIHRQDLSIDNIAEACFAKAKELAEGSEGEFEEKRISDVGFGLQAFTTNGPYGKYFNGPANIDFSNKFVLLELEELKSQKHLQKIVLLMLIFQIQNGMYLGDRDVKKLMVIDEAWDLLSDPQIAKFIEAGYRRFRKYNGSACIITQALTDLYDSDSGRAIIDNSAYTVMLQQKGPTLDRLSSGEEKVFERALTERLKTVRSIKGLYSEVFVKSAAGQGIGRFVVDPFRAILYSTRGEDVAEVDKRVKAGATVEQAINAMIEARSRLGL</sequence>
<dbReference type="InterPro" id="IPR025955">
    <property type="entry name" value="TraC/Conjuga_ATPase"/>
</dbReference>
<feature type="domain" description="TraG P-loop" evidence="1">
    <location>
        <begin position="434"/>
        <end position="807"/>
    </location>
</feature>
<dbReference type="Gene3D" id="1.10.8.730">
    <property type="match status" value="1"/>
</dbReference>
<dbReference type="PANTHER" id="PTHR38467">
    <property type="match status" value="1"/>
</dbReference>
<evidence type="ECO:0000259" key="1">
    <source>
        <dbReference type="Pfam" id="PF19044"/>
    </source>
</evidence>
<dbReference type="EMBL" id="SAUY01000015">
    <property type="protein sequence ID" value="RWR30548.1"/>
    <property type="molecule type" value="Genomic_DNA"/>
</dbReference>
<dbReference type="NCBIfam" id="TIGR02746">
    <property type="entry name" value="TraC-F-type"/>
    <property type="match status" value="1"/>
</dbReference>
<dbReference type="CDD" id="cd01127">
    <property type="entry name" value="TrwB_TraG_TraD_VirD4"/>
    <property type="match status" value="1"/>
</dbReference>
<gene>
    <name evidence="2" type="primary">traC</name>
    <name evidence="2" type="ORF">D2T29_12820</name>
</gene>
<dbReference type="Pfam" id="PF11130">
    <property type="entry name" value="TraC_F_IV"/>
    <property type="match status" value="1"/>
</dbReference>
<dbReference type="Gene3D" id="3.40.50.300">
    <property type="entry name" value="P-loop containing nucleotide triphosphate hydrolases"/>
    <property type="match status" value="1"/>
</dbReference>
<dbReference type="SUPFAM" id="SSF52540">
    <property type="entry name" value="P-loop containing nucleoside triphosphate hydrolases"/>
    <property type="match status" value="1"/>
</dbReference>
<protein>
    <submittedName>
        <fullName evidence="2">Type IV secretion system protein TraC</fullName>
    </submittedName>
</protein>
<reference evidence="2 3" key="2">
    <citation type="submission" date="2019-01" db="EMBL/GenBank/DDBJ databases">
        <authorList>
            <person name="Li Y."/>
        </authorList>
    </citation>
    <scope>NUCLEOTIDE SEQUENCE [LARGE SCALE GENOMIC DNA]</scope>
    <source>
        <strain evidence="2 3">07D10-4-3</strain>
    </source>
</reference>
<reference evidence="2 3" key="1">
    <citation type="submission" date="2019-01" db="EMBL/GenBank/DDBJ databases">
        <title>Sinorhodobacter populi sp. nov. isolated from the symptomatic bark tissue of Populus euramericana canker.</title>
        <authorList>
            <person name="Xu G."/>
        </authorList>
    </citation>
    <scope>NUCLEOTIDE SEQUENCE [LARGE SCALE GENOMIC DNA]</scope>
    <source>
        <strain evidence="2 3">07D10-4-3</strain>
    </source>
</reference>